<dbReference type="GO" id="GO:0003841">
    <property type="term" value="F:1-acylglycerol-3-phosphate O-acyltransferase activity"/>
    <property type="evidence" value="ECO:0007669"/>
    <property type="project" value="TreeGrafter"/>
</dbReference>
<dbReference type="SMART" id="SM00563">
    <property type="entry name" value="PlsC"/>
    <property type="match status" value="1"/>
</dbReference>
<dbReference type="GO" id="GO:0006654">
    <property type="term" value="P:phosphatidic acid biosynthetic process"/>
    <property type="evidence" value="ECO:0007669"/>
    <property type="project" value="TreeGrafter"/>
</dbReference>
<gene>
    <name evidence="4" type="ORF">GALL_273050</name>
</gene>
<keyword evidence="1 4" id="KW-0808">Transferase</keyword>
<dbReference type="SUPFAM" id="SSF69593">
    <property type="entry name" value="Glycerol-3-phosphate (1)-acyltransferase"/>
    <property type="match status" value="1"/>
</dbReference>
<protein>
    <submittedName>
        <fullName evidence="4">Acyltransferase</fullName>
    </submittedName>
</protein>
<evidence type="ECO:0000259" key="3">
    <source>
        <dbReference type="SMART" id="SM00563"/>
    </source>
</evidence>
<name>A0A1J5RF81_9ZZZZ</name>
<dbReference type="Pfam" id="PF01553">
    <property type="entry name" value="Acyltransferase"/>
    <property type="match status" value="1"/>
</dbReference>
<proteinExistence type="predicted"/>
<keyword evidence="2 4" id="KW-0012">Acyltransferase</keyword>
<organism evidence="4">
    <name type="scientific">mine drainage metagenome</name>
    <dbReference type="NCBI Taxonomy" id="410659"/>
    <lineage>
        <taxon>unclassified sequences</taxon>
        <taxon>metagenomes</taxon>
        <taxon>ecological metagenomes</taxon>
    </lineage>
</organism>
<dbReference type="InterPro" id="IPR002123">
    <property type="entry name" value="Plipid/glycerol_acylTrfase"/>
</dbReference>
<evidence type="ECO:0000256" key="1">
    <source>
        <dbReference type="ARBA" id="ARBA00022679"/>
    </source>
</evidence>
<accession>A0A1J5RF81</accession>
<sequence>MTQPTSFVGKMAQRLLAASGWKLVYQPPTVPKAVIVFYPHTSNWDFVIGIVARAVIDLPVHWAGKDDLFRWPLRTLFTKLGGVPVNRRERTGFVAQMAAEYRRRRRFYLAITPEGTRRRTDFWKSGFYRLALAADVPLGLAFIDYPRREIGILGYLGLSGDEKSDLQRIAASYAGRHGKYPEQEGRIALSPDGMAT</sequence>
<evidence type="ECO:0000313" key="4">
    <source>
        <dbReference type="EMBL" id="OIQ90764.1"/>
    </source>
</evidence>
<dbReference type="PANTHER" id="PTHR10434:SF9">
    <property type="entry name" value="PHOSPHOLIPID_GLYCEROL ACYLTRANSFERASE DOMAIN-CONTAINING PROTEIN"/>
    <property type="match status" value="1"/>
</dbReference>
<feature type="domain" description="Phospholipid/glycerol acyltransferase" evidence="3">
    <location>
        <begin position="34"/>
        <end position="146"/>
    </location>
</feature>
<evidence type="ECO:0000256" key="2">
    <source>
        <dbReference type="ARBA" id="ARBA00023315"/>
    </source>
</evidence>
<reference evidence="4" key="1">
    <citation type="submission" date="2016-10" db="EMBL/GenBank/DDBJ databases">
        <title>Sequence of Gallionella enrichment culture.</title>
        <authorList>
            <person name="Poehlein A."/>
            <person name="Muehling M."/>
            <person name="Daniel R."/>
        </authorList>
    </citation>
    <scope>NUCLEOTIDE SEQUENCE</scope>
</reference>
<comment type="caution">
    <text evidence="4">The sequence shown here is derived from an EMBL/GenBank/DDBJ whole genome shotgun (WGS) entry which is preliminary data.</text>
</comment>
<dbReference type="PANTHER" id="PTHR10434">
    <property type="entry name" value="1-ACYL-SN-GLYCEROL-3-PHOSPHATE ACYLTRANSFERASE"/>
    <property type="match status" value="1"/>
</dbReference>
<dbReference type="AlphaFoldDB" id="A0A1J5RF81"/>
<dbReference type="EMBL" id="MLJW01000280">
    <property type="protein sequence ID" value="OIQ90764.1"/>
    <property type="molecule type" value="Genomic_DNA"/>
</dbReference>